<gene>
    <name evidence="4" type="ORF">GCM10011365_25120</name>
</gene>
<evidence type="ECO:0000256" key="3">
    <source>
        <dbReference type="SAM" id="Phobius"/>
    </source>
</evidence>
<evidence type="ECO:0000313" key="4">
    <source>
        <dbReference type="EMBL" id="GGG02919.1"/>
    </source>
</evidence>
<evidence type="ECO:0000256" key="1">
    <source>
        <dbReference type="SAM" id="Coils"/>
    </source>
</evidence>
<keyword evidence="1" id="KW-0175">Coiled coil</keyword>
<dbReference type="AlphaFoldDB" id="A0A917CZ32"/>
<keyword evidence="3" id="KW-0472">Membrane</keyword>
<dbReference type="RefSeq" id="WP_188366117.1">
    <property type="nucleotide sequence ID" value="NZ_BAABJF010000005.1"/>
</dbReference>
<organism evidence="4 5">
    <name type="scientific">Marinicella pacifica</name>
    <dbReference type="NCBI Taxonomy" id="1171543"/>
    <lineage>
        <taxon>Bacteria</taxon>
        <taxon>Pseudomonadati</taxon>
        <taxon>Pseudomonadota</taxon>
        <taxon>Gammaproteobacteria</taxon>
        <taxon>Lysobacterales</taxon>
        <taxon>Marinicellaceae</taxon>
        <taxon>Marinicella</taxon>
    </lineage>
</organism>
<comment type="caution">
    <text evidence="4">The sequence shown here is derived from an EMBL/GenBank/DDBJ whole genome shotgun (WGS) entry which is preliminary data.</text>
</comment>
<feature type="transmembrane region" description="Helical" evidence="3">
    <location>
        <begin position="6"/>
        <end position="25"/>
    </location>
</feature>
<keyword evidence="5" id="KW-1185">Reference proteome</keyword>
<protein>
    <submittedName>
        <fullName evidence="4">Uncharacterized protein</fullName>
    </submittedName>
</protein>
<accession>A0A917CZ32</accession>
<feature type="coiled-coil region" evidence="1">
    <location>
        <begin position="231"/>
        <end position="292"/>
    </location>
</feature>
<dbReference type="Proteomes" id="UP000605253">
    <property type="component" value="Unassembled WGS sequence"/>
</dbReference>
<reference evidence="4" key="2">
    <citation type="submission" date="2020-09" db="EMBL/GenBank/DDBJ databases">
        <authorList>
            <person name="Sun Q."/>
            <person name="Zhou Y."/>
        </authorList>
    </citation>
    <scope>NUCLEOTIDE SEQUENCE</scope>
    <source>
        <strain evidence="4">CGMCC 1.12181</strain>
    </source>
</reference>
<sequence>MGQKILAYLFYGFLILMVIAALILLKYQLDHKDIKQQQIDNRANVVTHNDSRTQSSDSTDNKQTTTEETAATNETAQHVEAGPIIEQTDKLSYLDIYHHRNQAKTCQSIFLKWQSEGSKTDLTQIISTPYVYYGDPIYKLDQKPPGTTKQKELLQQLKEGCFGLWYLYGDDNPNLQNEQFLTTAILENIELRLNKTPAKTPREKDIKQVLNLSLQWQHRFTELKQALTGDNSLTDAELTNINNQIQQLRDQQIQIVDDLPTRELNSDSSRQINQINQEISELNDVLKQQKVKNPDTIQQAKAAFEAIDQQLFKHFYTAYGEVFYEALTTMVGHDNLRYLGSGLNTGGEADHQRITPVNMVLEANNLRTNPWHRETINSATLLYLCELGMDCSATSRLMIDFCLTGYPSYPTGCGLTVPEFLRQQLISPNQWTDVQSLKNSYREIFNG</sequence>
<name>A0A917CZ32_9GAMM</name>
<proteinExistence type="predicted"/>
<dbReference type="EMBL" id="BMEO01000020">
    <property type="protein sequence ID" value="GGG02919.1"/>
    <property type="molecule type" value="Genomic_DNA"/>
</dbReference>
<evidence type="ECO:0000313" key="5">
    <source>
        <dbReference type="Proteomes" id="UP000605253"/>
    </source>
</evidence>
<reference evidence="4" key="1">
    <citation type="journal article" date="2014" name="Int. J. Syst. Evol. Microbiol.">
        <title>Complete genome sequence of Corynebacterium casei LMG S-19264T (=DSM 44701T), isolated from a smear-ripened cheese.</title>
        <authorList>
            <consortium name="US DOE Joint Genome Institute (JGI-PGF)"/>
            <person name="Walter F."/>
            <person name="Albersmeier A."/>
            <person name="Kalinowski J."/>
            <person name="Ruckert C."/>
        </authorList>
    </citation>
    <scope>NUCLEOTIDE SEQUENCE</scope>
    <source>
        <strain evidence="4">CGMCC 1.12181</strain>
    </source>
</reference>
<feature type="compositionally biased region" description="Polar residues" evidence="2">
    <location>
        <begin position="45"/>
        <end position="63"/>
    </location>
</feature>
<evidence type="ECO:0000256" key="2">
    <source>
        <dbReference type="SAM" id="MobiDB-lite"/>
    </source>
</evidence>
<feature type="region of interest" description="Disordered" evidence="2">
    <location>
        <begin position="45"/>
        <end position="79"/>
    </location>
</feature>
<keyword evidence="3" id="KW-0812">Transmembrane</keyword>
<feature type="compositionally biased region" description="Low complexity" evidence="2">
    <location>
        <begin position="64"/>
        <end position="76"/>
    </location>
</feature>
<keyword evidence="3" id="KW-1133">Transmembrane helix</keyword>